<dbReference type="AlphaFoldDB" id="A0A1V6PRZ1"/>
<feature type="compositionally biased region" description="Polar residues" evidence="1">
    <location>
        <begin position="312"/>
        <end position="322"/>
    </location>
</feature>
<feature type="region of interest" description="Disordered" evidence="1">
    <location>
        <begin position="300"/>
        <end position="334"/>
    </location>
</feature>
<feature type="region of interest" description="Disordered" evidence="1">
    <location>
        <begin position="54"/>
        <end position="124"/>
    </location>
</feature>
<evidence type="ECO:0000256" key="1">
    <source>
        <dbReference type="SAM" id="MobiDB-lite"/>
    </source>
</evidence>
<comment type="caution">
    <text evidence="2">The sequence shown here is derived from an EMBL/GenBank/DDBJ whole genome shotgun (WGS) entry which is preliminary data.</text>
</comment>
<accession>A0A1V6PRZ1</accession>
<dbReference type="EMBL" id="MDYN01000045">
    <property type="protein sequence ID" value="OQD79691.1"/>
    <property type="molecule type" value="Genomic_DNA"/>
</dbReference>
<protein>
    <submittedName>
        <fullName evidence="2">Uncharacterized protein</fullName>
    </submittedName>
</protein>
<feature type="compositionally biased region" description="Basic and acidic residues" evidence="1">
    <location>
        <begin position="69"/>
        <end position="124"/>
    </location>
</feature>
<reference evidence="3" key="1">
    <citation type="journal article" date="2017" name="Nat. Microbiol.">
        <title>Global analysis of biosynthetic gene clusters reveals vast potential of secondary metabolite production in Penicillium species.</title>
        <authorList>
            <person name="Nielsen J.C."/>
            <person name="Grijseels S."/>
            <person name="Prigent S."/>
            <person name="Ji B."/>
            <person name="Dainat J."/>
            <person name="Nielsen K.F."/>
            <person name="Frisvad J.C."/>
            <person name="Workman M."/>
            <person name="Nielsen J."/>
        </authorList>
    </citation>
    <scope>NUCLEOTIDE SEQUENCE [LARGE SCALE GENOMIC DNA]</scope>
    <source>
        <strain evidence="3">IBT 31811</strain>
    </source>
</reference>
<feature type="compositionally biased region" description="Basic and acidic residues" evidence="1">
    <location>
        <begin position="54"/>
        <end position="63"/>
    </location>
</feature>
<gene>
    <name evidence="2" type="ORF">PENANT_c045G03620</name>
</gene>
<keyword evidence="3" id="KW-1185">Reference proteome</keyword>
<organism evidence="2 3">
    <name type="scientific">Penicillium antarcticum</name>
    <dbReference type="NCBI Taxonomy" id="416450"/>
    <lineage>
        <taxon>Eukaryota</taxon>
        <taxon>Fungi</taxon>
        <taxon>Dikarya</taxon>
        <taxon>Ascomycota</taxon>
        <taxon>Pezizomycotina</taxon>
        <taxon>Eurotiomycetes</taxon>
        <taxon>Eurotiomycetidae</taxon>
        <taxon>Eurotiales</taxon>
        <taxon>Aspergillaceae</taxon>
        <taxon>Penicillium</taxon>
    </lineage>
</organism>
<sequence>MAESAMRTRGAVSGAEGFWGRSLDRTLSFEDQSRRGRVDSRELGYIMDAREPHRRNDFHESSRRNLVLESDRRLNGGESGRGHGQESGRGLSRDHGSSYYRDYERKHSRRDYDANERENDRERYRRREYYPNNYREEDYDSYCGRVRTYQLFDCQLDSHNEKGASGNDRRRCFICNIPGHLASRHNAWALTNHRHVAGSIGMTEPVLLSINSRAQMSILPQRAPPQQELLPVNLSALATAWQQYLAPGIDEVENALATLQSVNVAMGAMAPHAEISAMVSSWDKLIAPGRVRMERSLAAMGFSPEGDRQEGRVSSSTTTARGNQEEPKYAANESVTMMTDAVEVGATNIDTGYDFDIY</sequence>
<dbReference type="Proteomes" id="UP000191672">
    <property type="component" value="Unassembled WGS sequence"/>
</dbReference>
<evidence type="ECO:0000313" key="2">
    <source>
        <dbReference type="EMBL" id="OQD79691.1"/>
    </source>
</evidence>
<name>A0A1V6PRZ1_9EURO</name>
<evidence type="ECO:0000313" key="3">
    <source>
        <dbReference type="Proteomes" id="UP000191672"/>
    </source>
</evidence>
<proteinExistence type="predicted"/>